<evidence type="ECO:0000313" key="2">
    <source>
        <dbReference type="EMBL" id="KAJ3487023.1"/>
    </source>
</evidence>
<dbReference type="SUPFAM" id="SSF50370">
    <property type="entry name" value="Ricin B-like lectins"/>
    <property type="match status" value="1"/>
</dbReference>
<name>A0AAD5V630_9APHY</name>
<dbReference type="Proteomes" id="UP001212997">
    <property type="component" value="Unassembled WGS sequence"/>
</dbReference>
<protein>
    <recommendedName>
        <fullName evidence="1">CCL2-like lectin domain-containing protein</fullName>
    </recommendedName>
</protein>
<comment type="caution">
    <text evidence="2">The sequence shown here is derived from an EMBL/GenBank/DDBJ whole genome shotgun (WGS) entry which is preliminary data.</text>
</comment>
<evidence type="ECO:0000259" key="1">
    <source>
        <dbReference type="Pfam" id="PF21595"/>
    </source>
</evidence>
<dbReference type="AlphaFoldDB" id="A0AAD5V630"/>
<dbReference type="InterPro" id="IPR048746">
    <property type="entry name" value="CCL2-like_lectin"/>
</dbReference>
<feature type="domain" description="CCL2-like lectin" evidence="1">
    <location>
        <begin position="7"/>
        <end position="129"/>
    </location>
</feature>
<reference evidence="2" key="1">
    <citation type="submission" date="2022-07" db="EMBL/GenBank/DDBJ databases">
        <title>Genome Sequence of Physisporinus lineatus.</title>
        <authorList>
            <person name="Buettner E."/>
        </authorList>
    </citation>
    <scope>NUCLEOTIDE SEQUENCE</scope>
    <source>
        <strain evidence="2">VT162</strain>
    </source>
</reference>
<accession>A0AAD5V630</accession>
<proteinExistence type="predicted"/>
<dbReference type="CDD" id="cd23715">
    <property type="entry name" value="beta-trefoil_Ricin_CCL2"/>
    <property type="match status" value="1"/>
</dbReference>
<gene>
    <name evidence="2" type="ORF">NLI96_g3822</name>
</gene>
<dbReference type="Pfam" id="PF21595">
    <property type="entry name" value="CCL2-like"/>
    <property type="match status" value="1"/>
</dbReference>
<sequence>MSRPAPGTYYIFNRVHDSDGNQLAMTFNGNRQAITVTPLEIGDTRQQWVIQNYDRRLQHIKPKDNQNLEAGWGDTIYTLPVGNYVWSITQDDGYVITDGGNSIHWGVEGAYDGASVIPTDKGGDEKKRWIFQRV</sequence>
<keyword evidence="3" id="KW-1185">Reference proteome</keyword>
<dbReference type="InterPro" id="IPR035992">
    <property type="entry name" value="Ricin_B-like_lectins"/>
</dbReference>
<evidence type="ECO:0000313" key="3">
    <source>
        <dbReference type="Proteomes" id="UP001212997"/>
    </source>
</evidence>
<organism evidence="2 3">
    <name type="scientific">Meripilus lineatus</name>
    <dbReference type="NCBI Taxonomy" id="2056292"/>
    <lineage>
        <taxon>Eukaryota</taxon>
        <taxon>Fungi</taxon>
        <taxon>Dikarya</taxon>
        <taxon>Basidiomycota</taxon>
        <taxon>Agaricomycotina</taxon>
        <taxon>Agaricomycetes</taxon>
        <taxon>Polyporales</taxon>
        <taxon>Meripilaceae</taxon>
        <taxon>Meripilus</taxon>
    </lineage>
</organism>
<dbReference type="EMBL" id="JANAWD010000104">
    <property type="protein sequence ID" value="KAJ3487023.1"/>
    <property type="molecule type" value="Genomic_DNA"/>
</dbReference>
<dbReference type="Gene3D" id="2.80.10.50">
    <property type="match status" value="1"/>
</dbReference>